<dbReference type="Pfam" id="PF25601">
    <property type="entry name" value="AAA_lid_14"/>
    <property type="match status" value="1"/>
</dbReference>
<keyword evidence="6" id="KW-0597">Phosphoprotein</keyword>
<dbReference type="PROSITE" id="PS00675">
    <property type="entry name" value="SIGMA54_INTERACT_1"/>
    <property type="match status" value="1"/>
</dbReference>
<keyword evidence="2" id="KW-0067">ATP-binding</keyword>
<dbReference type="InterPro" id="IPR027417">
    <property type="entry name" value="P-loop_NTPase"/>
</dbReference>
<evidence type="ECO:0000256" key="6">
    <source>
        <dbReference type="PROSITE-ProRule" id="PRU00169"/>
    </source>
</evidence>
<feature type="domain" description="Sigma-54 factor interaction" evidence="8">
    <location>
        <begin position="163"/>
        <end position="392"/>
    </location>
</feature>
<dbReference type="InterPro" id="IPR003593">
    <property type="entry name" value="AAA+_ATPase"/>
</dbReference>
<dbReference type="RefSeq" id="WP_311664167.1">
    <property type="nucleotide sequence ID" value="NZ_JAVRHT010000026.1"/>
</dbReference>
<evidence type="ECO:0000259" key="9">
    <source>
        <dbReference type="PROSITE" id="PS50110"/>
    </source>
</evidence>
<dbReference type="Gene3D" id="1.10.10.60">
    <property type="entry name" value="Homeodomain-like"/>
    <property type="match status" value="1"/>
</dbReference>
<dbReference type="InterPro" id="IPR002197">
    <property type="entry name" value="HTH_Fis"/>
</dbReference>
<keyword evidence="1" id="KW-0547">Nucleotide-binding</keyword>
<gene>
    <name evidence="10" type="ORF">RM540_11400</name>
</gene>
<reference evidence="10 11" key="1">
    <citation type="submission" date="2023-09" db="EMBL/GenBank/DDBJ databases">
        <authorList>
            <person name="Rey-Velasco X."/>
        </authorList>
    </citation>
    <scope>NUCLEOTIDE SEQUENCE [LARGE SCALE GENOMIC DNA]</scope>
    <source>
        <strain evidence="10 11">F394</strain>
    </source>
</reference>
<feature type="region of interest" description="Disordered" evidence="7">
    <location>
        <begin position="126"/>
        <end position="160"/>
    </location>
</feature>
<protein>
    <submittedName>
        <fullName evidence="10">Sigma-54 dependent transcriptional regulator</fullName>
    </submittedName>
</protein>
<feature type="compositionally biased region" description="Gly residues" evidence="7">
    <location>
        <begin position="142"/>
        <end position="156"/>
    </location>
</feature>
<dbReference type="PANTHER" id="PTHR32071">
    <property type="entry name" value="TRANSCRIPTIONAL REGULATORY PROTEIN"/>
    <property type="match status" value="1"/>
</dbReference>
<evidence type="ECO:0000256" key="3">
    <source>
        <dbReference type="ARBA" id="ARBA00023015"/>
    </source>
</evidence>
<keyword evidence="4" id="KW-0238">DNA-binding</keyword>
<keyword evidence="11" id="KW-1185">Reference proteome</keyword>
<dbReference type="Pfam" id="PF02954">
    <property type="entry name" value="HTH_8"/>
    <property type="match status" value="1"/>
</dbReference>
<accession>A0ABU3BSS9</accession>
<feature type="modified residue" description="4-aspartylphosphate" evidence="6">
    <location>
        <position position="60"/>
    </location>
</feature>
<dbReference type="InterPro" id="IPR058031">
    <property type="entry name" value="AAA_lid_NorR"/>
</dbReference>
<dbReference type="InterPro" id="IPR025662">
    <property type="entry name" value="Sigma_54_int_dom_ATP-bd_1"/>
</dbReference>
<dbReference type="Gene3D" id="3.40.50.2300">
    <property type="match status" value="1"/>
</dbReference>
<comment type="caution">
    <text evidence="10">The sequence shown here is derived from an EMBL/GenBank/DDBJ whole genome shotgun (WGS) entry which is preliminary data.</text>
</comment>
<proteinExistence type="predicted"/>
<evidence type="ECO:0000313" key="11">
    <source>
        <dbReference type="Proteomes" id="UP001267426"/>
    </source>
</evidence>
<keyword evidence="3" id="KW-0805">Transcription regulation</keyword>
<dbReference type="InterPro" id="IPR025944">
    <property type="entry name" value="Sigma_54_int_dom_CS"/>
</dbReference>
<dbReference type="InterPro" id="IPR025943">
    <property type="entry name" value="Sigma_54_int_dom_ATP-bd_2"/>
</dbReference>
<dbReference type="InterPro" id="IPR009057">
    <property type="entry name" value="Homeodomain-like_sf"/>
</dbReference>
<dbReference type="EMBL" id="JAVRHT010000026">
    <property type="protein sequence ID" value="MDT0632354.1"/>
    <property type="molecule type" value="Genomic_DNA"/>
</dbReference>
<dbReference type="PROSITE" id="PS50045">
    <property type="entry name" value="SIGMA54_INTERACT_4"/>
    <property type="match status" value="1"/>
</dbReference>
<dbReference type="Gene3D" id="3.40.50.300">
    <property type="entry name" value="P-loop containing nucleotide triphosphate hydrolases"/>
    <property type="match status" value="1"/>
</dbReference>
<evidence type="ECO:0000259" key="8">
    <source>
        <dbReference type="PROSITE" id="PS50045"/>
    </source>
</evidence>
<organism evidence="10 11">
    <name type="scientific">Rubrivirga litoralis</name>
    <dbReference type="NCBI Taxonomy" id="3075598"/>
    <lineage>
        <taxon>Bacteria</taxon>
        <taxon>Pseudomonadati</taxon>
        <taxon>Rhodothermota</taxon>
        <taxon>Rhodothermia</taxon>
        <taxon>Rhodothermales</taxon>
        <taxon>Rubricoccaceae</taxon>
        <taxon>Rubrivirga</taxon>
    </lineage>
</organism>
<dbReference type="SMART" id="SM00382">
    <property type="entry name" value="AAA"/>
    <property type="match status" value="1"/>
</dbReference>
<dbReference type="PROSITE" id="PS00676">
    <property type="entry name" value="SIGMA54_INTERACT_2"/>
    <property type="match status" value="1"/>
</dbReference>
<evidence type="ECO:0000256" key="2">
    <source>
        <dbReference type="ARBA" id="ARBA00022840"/>
    </source>
</evidence>
<dbReference type="InterPro" id="IPR001789">
    <property type="entry name" value="Sig_transdc_resp-reg_receiver"/>
</dbReference>
<dbReference type="CDD" id="cd00090">
    <property type="entry name" value="HTH_ARSR"/>
    <property type="match status" value="1"/>
</dbReference>
<keyword evidence="5" id="KW-0804">Transcription</keyword>
<dbReference type="InterPro" id="IPR011991">
    <property type="entry name" value="ArsR-like_HTH"/>
</dbReference>
<dbReference type="Proteomes" id="UP001267426">
    <property type="component" value="Unassembled WGS sequence"/>
</dbReference>
<dbReference type="InterPro" id="IPR002078">
    <property type="entry name" value="Sigma_54_int"/>
</dbReference>
<dbReference type="CDD" id="cd00156">
    <property type="entry name" value="REC"/>
    <property type="match status" value="1"/>
</dbReference>
<name>A0ABU3BSS9_9BACT</name>
<dbReference type="CDD" id="cd00009">
    <property type="entry name" value="AAA"/>
    <property type="match status" value="1"/>
</dbReference>
<dbReference type="Pfam" id="PF00158">
    <property type="entry name" value="Sigma54_activat"/>
    <property type="match status" value="1"/>
</dbReference>
<dbReference type="PROSITE" id="PS50110">
    <property type="entry name" value="RESPONSE_REGULATORY"/>
    <property type="match status" value="1"/>
</dbReference>
<evidence type="ECO:0000256" key="4">
    <source>
        <dbReference type="ARBA" id="ARBA00023125"/>
    </source>
</evidence>
<dbReference type="SMART" id="SM00448">
    <property type="entry name" value="REC"/>
    <property type="match status" value="1"/>
</dbReference>
<dbReference type="PROSITE" id="PS00688">
    <property type="entry name" value="SIGMA54_INTERACT_3"/>
    <property type="match status" value="1"/>
</dbReference>
<evidence type="ECO:0000313" key="10">
    <source>
        <dbReference type="EMBL" id="MDT0632354.1"/>
    </source>
</evidence>
<evidence type="ECO:0000256" key="5">
    <source>
        <dbReference type="ARBA" id="ARBA00023163"/>
    </source>
</evidence>
<dbReference type="Pfam" id="PF00072">
    <property type="entry name" value="Response_reg"/>
    <property type="match status" value="1"/>
</dbReference>
<feature type="domain" description="Response regulatory" evidence="9">
    <location>
        <begin position="11"/>
        <end position="125"/>
    </location>
</feature>
<dbReference type="InterPro" id="IPR011006">
    <property type="entry name" value="CheY-like_superfamily"/>
</dbReference>
<dbReference type="SUPFAM" id="SSF52540">
    <property type="entry name" value="P-loop containing nucleoside triphosphate hydrolases"/>
    <property type="match status" value="1"/>
</dbReference>
<dbReference type="Gene3D" id="1.10.8.60">
    <property type="match status" value="1"/>
</dbReference>
<evidence type="ECO:0000256" key="1">
    <source>
        <dbReference type="ARBA" id="ARBA00022741"/>
    </source>
</evidence>
<evidence type="ECO:0000256" key="7">
    <source>
        <dbReference type="SAM" id="MobiDB-lite"/>
    </source>
</evidence>
<dbReference type="SUPFAM" id="SSF46689">
    <property type="entry name" value="Homeodomain-like"/>
    <property type="match status" value="1"/>
</dbReference>
<sequence>MPSSSVSDRPQVLVVDDERLLHNVMSRFLGRHGIDVTSCTSGPEALDVLAEQPIDLVLSDFQMPEMDGLELLAQIRERYPALPVIIITGYANVQHAVRAMSSGAVDYLPKPFSTDVLLERVRRHLAAPPAPPATNGKASKAGGRGGAGRSRAGRGGAASAPAFVGEHPTVVELKAFLPRLAGSQAPVFVHGESGTGKEVVARLVHEQSPRAGGPFVALNCANLPSELVESHLFGHKKGAFTGAVDDMTGAFGRADGGTLLLDEVTEVALPVQAKLLRVLQEGEFQRVGAEKTTRVDVRVVATSNRDLGQAVAEGLFREDLYHRLAVFPLHVPPLRERRSDVPLLADHFATQYATQYGLPEKTLAPALLREFEAYHWPGNVRELGNMLHRGVVLAAERTTIEREDVLNPFFSDGPSLSAPGWLDGEDAPQTLADMERVMILRALGEHDQNQERAAEQLGISARTIRNKLKRYREEGLLPESSLG</sequence>
<dbReference type="PRINTS" id="PR01590">
    <property type="entry name" value="HTHFIS"/>
</dbReference>
<dbReference type="SUPFAM" id="SSF52172">
    <property type="entry name" value="CheY-like"/>
    <property type="match status" value="1"/>
</dbReference>